<accession>A0A6N2ZZQ4</accession>
<gene>
    <name evidence="2" type="ORF">CBLFYP62_00872</name>
</gene>
<feature type="transmembrane region" description="Helical" evidence="1">
    <location>
        <begin position="7"/>
        <end position="28"/>
    </location>
</feature>
<protein>
    <submittedName>
        <fullName evidence="2">Uncharacterized protein</fullName>
    </submittedName>
</protein>
<proteinExistence type="predicted"/>
<evidence type="ECO:0000256" key="1">
    <source>
        <dbReference type="SAM" id="Phobius"/>
    </source>
</evidence>
<sequence length="66" mass="7338">MIIGNNIFTAIGLFLTCGLMLLGLFATYPAVKAYEKGRNFATWYFFSFLALPIALIASIIIKEEQS</sequence>
<keyword evidence="1" id="KW-0472">Membrane</keyword>
<dbReference type="RefSeq" id="WP_156736344.1">
    <property type="nucleotide sequence ID" value="NZ_CACRTU010000009.1"/>
</dbReference>
<keyword evidence="1" id="KW-1133">Transmembrane helix</keyword>
<name>A0A6N2ZZQ4_CLOBU</name>
<reference evidence="2" key="1">
    <citation type="submission" date="2019-11" db="EMBL/GenBank/DDBJ databases">
        <authorList>
            <person name="Feng L."/>
        </authorList>
    </citation>
    <scope>NUCLEOTIDE SEQUENCE</scope>
    <source>
        <strain evidence="2">CButyricumLFYP62</strain>
    </source>
</reference>
<evidence type="ECO:0000313" key="2">
    <source>
        <dbReference type="EMBL" id="VYT84103.1"/>
    </source>
</evidence>
<keyword evidence="1" id="KW-0812">Transmembrane</keyword>
<dbReference type="AlphaFoldDB" id="A0A6N2ZZQ4"/>
<dbReference type="EMBL" id="CACRTU010000009">
    <property type="protein sequence ID" value="VYT84103.1"/>
    <property type="molecule type" value="Genomic_DNA"/>
</dbReference>
<organism evidence="2">
    <name type="scientific">Clostridium butyricum</name>
    <dbReference type="NCBI Taxonomy" id="1492"/>
    <lineage>
        <taxon>Bacteria</taxon>
        <taxon>Bacillati</taxon>
        <taxon>Bacillota</taxon>
        <taxon>Clostridia</taxon>
        <taxon>Eubacteriales</taxon>
        <taxon>Clostridiaceae</taxon>
        <taxon>Clostridium</taxon>
    </lineage>
</organism>
<feature type="transmembrane region" description="Helical" evidence="1">
    <location>
        <begin position="40"/>
        <end position="61"/>
    </location>
</feature>